<dbReference type="PATRIC" id="fig|158500.4.peg.2969"/>
<reference evidence="2 3" key="1">
    <citation type="submission" date="2014-03" db="EMBL/GenBank/DDBJ databases">
        <title>Whole genome sequence of Novosphingobium resinovorum KF1.</title>
        <authorList>
            <person name="Gan H.M."/>
            <person name="Gan H.Y."/>
            <person name="Chew T.H."/>
            <person name="Savka M.A."/>
        </authorList>
    </citation>
    <scope>NUCLEOTIDE SEQUENCE [LARGE SCALE GENOMIC DNA]</scope>
    <source>
        <strain evidence="2 3">KF1</strain>
    </source>
</reference>
<dbReference type="RefSeq" id="WP_036526611.1">
    <property type="nucleotide sequence ID" value="NZ_JFYZ01000013.1"/>
</dbReference>
<evidence type="ECO:0000313" key="2">
    <source>
        <dbReference type="EMBL" id="EZP81241.1"/>
    </source>
</evidence>
<keyword evidence="1" id="KW-0732">Signal</keyword>
<protein>
    <submittedName>
        <fullName evidence="2">Lipoprotein</fullName>
    </submittedName>
</protein>
<comment type="caution">
    <text evidence="2">The sequence shown here is derived from an EMBL/GenBank/DDBJ whole genome shotgun (WGS) entry which is preliminary data.</text>
</comment>
<feature type="chain" id="PRO_5001556964" evidence="1">
    <location>
        <begin position="24"/>
        <end position="243"/>
    </location>
</feature>
<dbReference type="Proteomes" id="UP000024329">
    <property type="component" value="Unassembled WGS sequence"/>
</dbReference>
<feature type="signal peptide" evidence="1">
    <location>
        <begin position="1"/>
        <end position="23"/>
    </location>
</feature>
<organism evidence="2 3">
    <name type="scientific">Novosphingobium resinovorum</name>
    <dbReference type="NCBI Taxonomy" id="158500"/>
    <lineage>
        <taxon>Bacteria</taxon>
        <taxon>Pseudomonadati</taxon>
        <taxon>Pseudomonadota</taxon>
        <taxon>Alphaproteobacteria</taxon>
        <taxon>Sphingomonadales</taxon>
        <taxon>Sphingomonadaceae</taxon>
        <taxon>Novosphingobium</taxon>
    </lineage>
</organism>
<evidence type="ECO:0000256" key="1">
    <source>
        <dbReference type="SAM" id="SignalP"/>
    </source>
</evidence>
<name>A0A031JTX6_9SPHN</name>
<keyword evidence="2" id="KW-0449">Lipoprotein</keyword>
<dbReference type="EMBL" id="JFYZ01000013">
    <property type="protein sequence ID" value="EZP81241.1"/>
    <property type="molecule type" value="Genomic_DNA"/>
</dbReference>
<accession>A0A031JTX6</accession>
<evidence type="ECO:0000313" key="3">
    <source>
        <dbReference type="Proteomes" id="UP000024329"/>
    </source>
</evidence>
<dbReference type="AlphaFoldDB" id="A0A031JTX6"/>
<proteinExistence type="predicted"/>
<gene>
    <name evidence="2" type="ORF">BV97_02902</name>
</gene>
<dbReference type="eggNOG" id="COG3209">
    <property type="taxonomic scope" value="Bacteria"/>
</dbReference>
<sequence>MTKAFAAALLALAIGTAPAPALAADAGKVLFLMRADPPGGSADPAVKARLEAMGYAVTTSEGLDGAPDPCGFDLVVMSSTVRSNQFTANRPMIARWRDMGVPLVTWENDLLDDLWMTGLRRDTDFGELETGHYFWLVRAPHPMAAGIPAGLGAWTEARTPAGWGKPGLGADVIMTWPGEPDKATLFGYEAGATMDHDHLAPARRVFIGMENNSFTRMTDTGRKLFDAAIIWARAGAKVGKVKK</sequence>